<dbReference type="EMBL" id="JBCEWA010000005">
    <property type="protein sequence ID" value="MEL5988449.1"/>
    <property type="molecule type" value="Genomic_DNA"/>
</dbReference>
<keyword evidence="3" id="KW-1185">Reference proteome</keyword>
<dbReference type="SUPFAM" id="SSF54593">
    <property type="entry name" value="Glyoxalase/Bleomycin resistance protein/Dihydroxybiphenyl dioxygenase"/>
    <property type="match status" value="1"/>
</dbReference>
<dbReference type="PROSITE" id="PS51819">
    <property type="entry name" value="VOC"/>
    <property type="match status" value="1"/>
</dbReference>
<protein>
    <submittedName>
        <fullName evidence="2">VOC family protein</fullName>
    </submittedName>
</protein>
<dbReference type="Proteomes" id="UP001398420">
    <property type="component" value="Unassembled WGS sequence"/>
</dbReference>
<feature type="domain" description="VOC" evidence="1">
    <location>
        <begin position="4"/>
        <end position="119"/>
    </location>
</feature>
<sequence>MWRKIECVAIYTQDIEKSIRFYEMLGLTKSWDTFQDEQNKWRLVGMTFPDGNSELVLKDNPDLQFSETEIIVSDVQETYEMLKDNEEVIWIRTPFPNHLGGHVAVMQAPDENVFVLIGK</sequence>
<gene>
    <name evidence="2" type="ORF">AAF454_08510</name>
</gene>
<dbReference type="InterPro" id="IPR037523">
    <property type="entry name" value="VOC_core"/>
</dbReference>
<reference evidence="2 3" key="1">
    <citation type="submission" date="2024-04" db="EMBL/GenBank/DDBJ databases">
        <authorList>
            <person name="Wu Y.S."/>
            <person name="Zhang L."/>
        </authorList>
    </citation>
    <scope>NUCLEOTIDE SEQUENCE [LARGE SCALE GENOMIC DNA]</scope>
    <source>
        <strain evidence="2 3">KG-01</strain>
    </source>
</reference>
<proteinExistence type="predicted"/>
<evidence type="ECO:0000313" key="2">
    <source>
        <dbReference type="EMBL" id="MEL5988449.1"/>
    </source>
</evidence>
<dbReference type="CDD" id="cd06587">
    <property type="entry name" value="VOC"/>
    <property type="match status" value="1"/>
</dbReference>
<dbReference type="RefSeq" id="WP_087680049.1">
    <property type="nucleotide sequence ID" value="NZ_BJOB01000062.1"/>
</dbReference>
<dbReference type="Pfam" id="PF00903">
    <property type="entry name" value="Glyoxalase"/>
    <property type="match status" value="1"/>
</dbReference>
<name>A0ABU9LN64_9BACL</name>
<evidence type="ECO:0000313" key="3">
    <source>
        <dbReference type="Proteomes" id="UP001398420"/>
    </source>
</evidence>
<dbReference type="InterPro" id="IPR004360">
    <property type="entry name" value="Glyas_Fos-R_dOase_dom"/>
</dbReference>
<organism evidence="2 3">
    <name type="scientific">Kurthia gibsonii</name>
    <dbReference type="NCBI Taxonomy" id="33946"/>
    <lineage>
        <taxon>Bacteria</taxon>
        <taxon>Bacillati</taxon>
        <taxon>Bacillota</taxon>
        <taxon>Bacilli</taxon>
        <taxon>Bacillales</taxon>
        <taxon>Caryophanaceae</taxon>
        <taxon>Kurthia</taxon>
    </lineage>
</organism>
<dbReference type="Gene3D" id="3.10.180.10">
    <property type="entry name" value="2,3-Dihydroxybiphenyl 1,2-Dioxygenase, domain 1"/>
    <property type="match status" value="1"/>
</dbReference>
<dbReference type="InterPro" id="IPR029068">
    <property type="entry name" value="Glyas_Bleomycin-R_OHBP_Dase"/>
</dbReference>
<evidence type="ECO:0000259" key="1">
    <source>
        <dbReference type="PROSITE" id="PS51819"/>
    </source>
</evidence>
<dbReference type="GeneID" id="97822410"/>
<comment type="caution">
    <text evidence="2">The sequence shown here is derived from an EMBL/GenBank/DDBJ whole genome shotgun (WGS) entry which is preliminary data.</text>
</comment>
<accession>A0ABU9LN64</accession>